<dbReference type="InterPro" id="IPR054861">
    <property type="entry name" value="Endoglyc_H"/>
</dbReference>
<dbReference type="Gene3D" id="3.20.20.80">
    <property type="entry name" value="Glycosidases"/>
    <property type="match status" value="1"/>
</dbReference>
<keyword evidence="9" id="KW-1185">Reference proteome</keyword>
<keyword evidence="2 3" id="KW-0326">Glycosidase</keyword>
<keyword evidence="6" id="KW-0732">Signal</keyword>
<dbReference type="InterPro" id="IPR008979">
    <property type="entry name" value="Galactose-bd-like_sf"/>
</dbReference>
<feature type="region of interest" description="Disordered" evidence="5">
    <location>
        <begin position="343"/>
        <end position="363"/>
    </location>
</feature>
<accession>A0ABN2RDF3</accession>
<reference evidence="8 9" key="1">
    <citation type="journal article" date="2019" name="Int. J. Syst. Evol. Microbiol.">
        <title>The Global Catalogue of Microorganisms (GCM) 10K type strain sequencing project: providing services to taxonomists for standard genome sequencing and annotation.</title>
        <authorList>
            <consortium name="The Broad Institute Genomics Platform"/>
            <consortium name="The Broad Institute Genome Sequencing Center for Infectious Disease"/>
            <person name="Wu L."/>
            <person name="Ma J."/>
        </authorList>
    </citation>
    <scope>NUCLEOTIDE SEQUENCE [LARGE SCALE GENOMIC DNA]</scope>
    <source>
        <strain evidence="8 9">JCM 16013</strain>
    </source>
</reference>
<dbReference type="InterPro" id="IPR003305">
    <property type="entry name" value="CenC_carb-bd"/>
</dbReference>
<evidence type="ECO:0000256" key="4">
    <source>
        <dbReference type="RuleBase" id="RU004453"/>
    </source>
</evidence>
<evidence type="ECO:0000256" key="1">
    <source>
        <dbReference type="ARBA" id="ARBA00022801"/>
    </source>
</evidence>
<keyword evidence="1 3" id="KW-0378">Hydrolase</keyword>
<dbReference type="SUPFAM" id="SSF51445">
    <property type="entry name" value="(Trans)glycosidases"/>
    <property type="match status" value="1"/>
</dbReference>
<dbReference type="EMBL" id="BAAAQM010000013">
    <property type="protein sequence ID" value="GAA1967426.1"/>
    <property type="molecule type" value="Genomic_DNA"/>
</dbReference>
<dbReference type="Pfam" id="PF00704">
    <property type="entry name" value="Glyco_hydro_18"/>
    <property type="match status" value="1"/>
</dbReference>
<dbReference type="SUPFAM" id="SSF49785">
    <property type="entry name" value="Galactose-binding domain-like"/>
    <property type="match status" value="1"/>
</dbReference>
<evidence type="ECO:0000313" key="9">
    <source>
        <dbReference type="Proteomes" id="UP001499854"/>
    </source>
</evidence>
<dbReference type="Gene3D" id="2.60.120.260">
    <property type="entry name" value="Galactose-binding domain-like"/>
    <property type="match status" value="1"/>
</dbReference>
<evidence type="ECO:0000256" key="6">
    <source>
        <dbReference type="SAM" id="SignalP"/>
    </source>
</evidence>
<dbReference type="Pfam" id="PF02018">
    <property type="entry name" value="CBM_4_9"/>
    <property type="match status" value="1"/>
</dbReference>
<evidence type="ECO:0000256" key="3">
    <source>
        <dbReference type="RuleBase" id="RU000489"/>
    </source>
</evidence>
<proteinExistence type="inferred from homology"/>
<dbReference type="InterPro" id="IPR001223">
    <property type="entry name" value="Glyco_hydro18_cat"/>
</dbReference>
<organism evidence="8 9">
    <name type="scientific">Catenulispora subtropica</name>
    <dbReference type="NCBI Taxonomy" id="450798"/>
    <lineage>
        <taxon>Bacteria</taxon>
        <taxon>Bacillati</taxon>
        <taxon>Actinomycetota</taxon>
        <taxon>Actinomycetes</taxon>
        <taxon>Catenulisporales</taxon>
        <taxon>Catenulisporaceae</taxon>
        <taxon>Catenulispora</taxon>
    </lineage>
</organism>
<feature type="signal peptide" evidence="6">
    <location>
        <begin position="1"/>
        <end position="32"/>
    </location>
</feature>
<comment type="similarity">
    <text evidence="4">Belongs to the glycosyl hydrolase 18 family.</text>
</comment>
<evidence type="ECO:0000259" key="7">
    <source>
        <dbReference type="PROSITE" id="PS51910"/>
    </source>
</evidence>
<dbReference type="InterPro" id="IPR001579">
    <property type="entry name" value="Glyco_hydro_18_chit_AS"/>
</dbReference>
<feature type="chain" id="PRO_5047084867" description="GH18 domain-containing protein" evidence="6">
    <location>
        <begin position="33"/>
        <end position="450"/>
    </location>
</feature>
<dbReference type="Proteomes" id="UP001499854">
    <property type="component" value="Unassembled WGS sequence"/>
</dbReference>
<name>A0ABN2RDF3_9ACTN</name>
<feature type="domain" description="GH18" evidence="7">
    <location>
        <begin position="38"/>
        <end position="292"/>
    </location>
</feature>
<dbReference type="PROSITE" id="PS51910">
    <property type="entry name" value="GH18_2"/>
    <property type="match status" value="1"/>
</dbReference>
<evidence type="ECO:0000256" key="2">
    <source>
        <dbReference type="ARBA" id="ARBA00023295"/>
    </source>
</evidence>
<protein>
    <recommendedName>
        <fullName evidence="7">GH18 domain-containing protein</fullName>
    </recommendedName>
</protein>
<dbReference type="CDD" id="cd06542">
    <property type="entry name" value="GH18_EndoS-like"/>
    <property type="match status" value="1"/>
</dbReference>
<dbReference type="InterPro" id="IPR017853">
    <property type="entry name" value="GH"/>
</dbReference>
<evidence type="ECO:0000256" key="5">
    <source>
        <dbReference type="SAM" id="MobiDB-lite"/>
    </source>
</evidence>
<gene>
    <name evidence="8" type="ORF">GCM10009838_27050</name>
</gene>
<feature type="compositionally biased region" description="Polar residues" evidence="5">
    <location>
        <begin position="346"/>
        <end position="363"/>
    </location>
</feature>
<evidence type="ECO:0000313" key="8">
    <source>
        <dbReference type="EMBL" id="GAA1967426.1"/>
    </source>
</evidence>
<dbReference type="PROSITE" id="PS01095">
    <property type="entry name" value="GH18_1"/>
    <property type="match status" value="1"/>
</dbReference>
<comment type="caution">
    <text evidence="8">The sequence shown here is derived from an EMBL/GenBank/DDBJ whole genome shotgun (WGS) entry which is preliminary data.</text>
</comment>
<dbReference type="NCBIfam" id="NF045482">
    <property type="entry name" value="Endoglyc_H"/>
    <property type="match status" value="1"/>
</dbReference>
<sequence>MLSRVRPRRKSLFACLSALMLAVTGLSGTARAATKTGPISVAYIEVNSNSMLNVGKYTLAGNGANVFDIGVIFAANINYDGSNAYLSFNPQVQSVLDNAATQIKPLQQQGIKVELSILGNHQGAGFANFPSQAAASAFAKQLSDAVTTYGLDGIDFDDEYADYGVNGTAQPNASSFVYLVQALRADMPGKLITLYDIGPSASALSYNGVDVTSDFDYAWNPWYGSFSVPSIALPKSRLAPAAVDFGSTSASTATSLAQQTVSGGYGAYLTYNLTSTDIHDYISGFTNVLYGSGAVYGSTSPPPNNQIVNGGFETGDLSSWTTSGAGSSIVSSGAHSGAYAARLGGTTPTNGDSSAAQSFTAPSGSSKVSFWYNVTCPDTVTYDWATATLRDNTAGTTTTVLAKTCVSSSGWKQVTASITAGHSYTLTLTSHDDNYAGDPTYTLFDDVAAS</sequence>